<proteinExistence type="predicted"/>
<sequence>MSIEKERDRMILFLPAVILSLFGRLNPNRKKRILHVPRSVRA</sequence>
<protein>
    <submittedName>
        <fullName evidence="1">ORF42a</fullName>
    </submittedName>
</protein>
<reference evidence="1" key="3">
    <citation type="journal article" date="1994" name="Proc. Natl. Acad. Sci. U.S.A.">
        <title>Loss of all ndh genes as determined by sequencing the entire chloroplast genome of the black pine Pinus thunbergii.</title>
        <authorList>
            <person name="Wakasugi T."/>
            <person name="Tsudzuki J."/>
            <person name="Ito S."/>
            <person name="Nakashima K."/>
            <person name="Tsudzuki T."/>
            <person name="Sugiura M."/>
        </authorList>
    </citation>
    <scope>NUCLEOTIDE SEQUENCE</scope>
</reference>
<reference evidence="1" key="2">
    <citation type="journal article" date="1994" name="Curr. Genet.">
        <title>A new gene encoding tRNA(Pro) (GGG) is present in the chloroplast genome of black pine: a compilation of 32 tRNA genes from black pine chloroplasts.</title>
        <authorList>
            <person name="Tsudzuki J."/>
            <person name="Ito S."/>
            <person name="Tsudzuki T."/>
            <person name="Wakasugi T."/>
            <person name="Sugiura M."/>
        </authorList>
    </citation>
    <scope>NUCLEOTIDE SEQUENCE</scope>
</reference>
<dbReference type="AlphaFoldDB" id="Q32948"/>
<keyword evidence="1" id="KW-0934">Plastid</keyword>
<keyword evidence="1" id="KW-0150">Chloroplast</keyword>
<accession>Q32948</accession>
<reference evidence="1" key="1">
    <citation type="journal article" date="1993" name="Mol. Gen. Genet.">
        <title>Chloroplast DNA of black pine retains a residual inverted repeat lacking rRNA genes: nucleotide sequences of trnQ, trnK, psbA, trnI and trnH and the absence of rps16.</title>
        <authorList>
            <person name="Tsudzuki J."/>
            <person name="Nakashima K."/>
            <person name="Tsudzuki T."/>
            <person name="Hiratsuka J."/>
            <person name="Shibata M."/>
            <person name="Wakasugi T."/>
            <person name="Sugiura M."/>
        </authorList>
    </citation>
    <scope>NUCLEOTIDE SEQUENCE</scope>
</reference>
<organism evidence="1">
    <name type="scientific">Pinus thunbergii</name>
    <name type="common">Japanese black pine</name>
    <name type="synonym">Pinus thunbergiana</name>
    <dbReference type="NCBI Taxonomy" id="3350"/>
    <lineage>
        <taxon>Eukaryota</taxon>
        <taxon>Viridiplantae</taxon>
        <taxon>Streptophyta</taxon>
        <taxon>Embryophyta</taxon>
        <taxon>Tracheophyta</taxon>
        <taxon>Spermatophyta</taxon>
        <taxon>Pinopsida</taxon>
        <taxon>Pinidae</taxon>
        <taxon>Conifers I</taxon>
        <taxon>Pinales</taxon>
        <taxon>Pinaceae</taxon>
        <taxon>Pinus</taxon>
        <taxon>Pinus subgen. Pinus</taxon>
    </lineage>
</organism>
<name>Q32948_PINTH</name>
<evidence type="ECO:0000313" key="1">
    <source>
        <dbReference type="EMBL" id="BAA04352.1"/>
    </source>
</evidence>
<geneLocation type="chloroplast" evidence="1"/>
<dbReference type="EMBL" id="D17510">
    <property type="protein sequence ID" value="BAA04352.1"/>
    <property type="molecule type" value="Genomic_DNA"/>
</dbReference>
<dbReference type="PIR" id="T07474">
    <property type="entry name" value="T07474"/>
</dbReference>